<feature type="region of interest" description="Disordered" evidence="1">
    <location>
        <begin position="145"/>
        <end position="191"/>
    </location>
</feature>
<keyword evidence="4" id="KW-1185">Reference proteome</keyword>
<feature type="transmembrane region" description="Helical" evidence="2">
    <location>
        <begin position="12"/>
        <end position="36"/>
    </location>
</feature>
<dbReference type="Proteomes" id="UP001151081">
    <property type="component" value="Unassembled WGS sequence"/>
</dbReference>
<protein>
    <submittedName>
        <fullName evidence="3">Uncharacterized protein</fullName>
    </submittedName>
</protein>
<dbReference type="AlphaFoldDB" id="A0A9X4AXL4"/>
<proteinExistence type="predicted"/>
<keyword evidence="2" id="KW-0472">Membrane</keyword>
<sequence>MDTPPPLPPVKPFVPVLCHGFSLAAHVLLLGGAAFFGPRNSYTETRIEEHVPQTRMLLVTAAPGETVTEERGGERKVSGPCDEGTMEAVREDAAPAASAGERAEAVKTDLFGDNLPADMYDPYADTPGITPSSWFGGIGGGTGGKWDHVKVDRGNRLDPAPPAQRRERGEEAATSPAGEPPKTRFCPPSKHGENVVFCRATLATAKTR</sequence>
<reference evidence="3 4" key="1">
    <citation type="submission" date="2021-04" db="EMBL/GenBank/DDBJ databases">
        <title>Genome analysis of Polyangium sp.</title>
        <authorList>
            <person name="Li Y."/>
            <person name="Wang J."/>
        </authorList>
    </citation>
    <scope>NUCLEOTIDE SEQUENCE [LARGE SCALE GENOMIC DNA]</scope>
    <source>
        <strain evidence="3 4">SDU14</strain>
    </source>
</reference>
<name>A0A9X4AXL4_9BACT</name>
<evidence type="ECO:0000313" key="4">
    <source>
        <dbReference type="Proteomes" id="UP001151081"/>
    </source>
</evidence>
<feature type="compositionally biased region" description="Basic and acidic residues" evidence="1">
    <location>
        <begin position="145"/>
        <end position="156"/>
    </location>
</feature>
<evidence type="ECO:0000256" key="2">
    <source>
        <dbReference type="SAM" id="Phobius"/>
    </source>
</evidence>
<evidence type="ECO:0000313" key="3">
    <source>
        <dbReference type="EMBL" id="MDC3986362.1"/>
    </source>
</evidence>
<accession>A0A9X4AXL4</accession>
<organism evidence="3 4">
    <name type="scientific">Polyangium jinanense</name>
    <dbReference type="NCBI Taxonomy" id="2829994"/>
    <lineage>
        <taxon>Bacteria</taxon>
        <taxon>Pseudomonadati</taxon>
        <taxon>Myxococcota</taxon>
        <taxon>Polyangia</taxon>
        <taxon>Polyangiales</taxon>
        <taxon>Polyangiaceae</taxon>
        <taxon>Polyangium</taxon>
    </lineage>
</organism>
<comment type="caution">
    <text evidence="3">The sequence shown here is derived from an EMBL/GenBank/DDBJ whole genome shotgun (WGS) entry which is preliminary data.</text>
</comment>
<gene>
    <name evidence="3" type="ORF">KEG57_38140</name>
</gene>
<keyword evidence="2" id="KW-0812">Transmembrane</keyword>
<evidence type="ECO:0000256" key="1">
    <source>
        <dbReference type="SAM" id="MobiDB-lite"/>
    </source>
</evidence>
<keyword evidence="2" id="KW-1133">Transmembrane helix</keyword>
<dbReference type="EMBL" id="JAGTJJ010000038">
    <property type="protein sequence ID" value="MDC3986362.1"/>
    <property type="molecule type" value="Genomic_DNA"/>
</dbReference>